<dbReference type="AlphaFoldDB" id="A0A6P5EF28"/>
<evidence type="ECO:0000313" key="3">
    <source>
        <dbReference type="RefSeq" id="XP_020080268.1"/>
    </source>
</evidence>
<dbReference type="GeneID" id="109703937"/>
<dbReference type="RefSeq" id="XP_020080268.1">
    <property type="nucleotide sequence ID" value="XM_020224679.1"/>
</dbReference>
<organism evidence="2 3">
    <name type="scientific">Ananas comosus</name>
    <name type="common">Pineapple</name>
    <name type="synonym">Ananas ananas</name>
    <dbReference type="NCBI Taxonomy" id="4615"/>
    <lineage>
        <taxon>Eukaryota</taxon>
        <taxon>Viridiplantae</taxon>
        <taxon>Streptophyta</taxon>
        <taxon>Embryophyta</taxon>
        <taxon>Tracheophyta</taxon>
        <taxon>Spermatophyta</taxon>
        <taxon>Magnoliopsida</taxon>
        <taxon>Liliopsida</taxon>
        <taxon>Poales</taxon>
        <taxon>Bromeliaceae</taxon>
        <taxon>Bromelioideae</taxon>
        <taxon>Ananas</taxon>
    </lineage>
</organism>
<gene>
    <name evidence="3" type="primary">LOC109703937</name>
</gene>
<feature type="domain" description="Aminotransferase-like plant mobile" evidence="1">
    <location>
        <begin position="18"/>
        <end position="372"/>
    </location>
</feature>
<dbReference type="GO" id="GO:0010073">
    <property type="term" value="P:meristem maintenance"/>
    <property type="evidence" value="ECO:0007669"/>
    <property type="project" value="InterPro"/>
</dbReference>
<reference evidence="2" key="1">
    <citation type="journal article" date="2015" name="Nat. Genet.">
        <title>The pineapple genome and the evolution of CAM photosynthesis.</title>
        <authorList>
            <person name="Ming R."/>
            <person name="VanBuren R."/>
            <person name="Wai C.M."/>
            <person name="Tang H."/>
            <person name="Schatz M.C."/>
            <person name="Bowers J.E."/>
            <person name="Lyons E."/>
            <person name="Wang M.L."/>
            <person name="Chen J."/>
            <person name="Biggers E."/>
            <person name="Zhang J."/>
            <person name="Huang L."/>
            <person name="Zhang L."/>
            <person name="Miao W."/>
            <person name="Zhang J."/>
            <person name="Ye Z."/>
            <person name="Miao C."/>
            <person name="Lin Z."/>
            <person name="Wang H."/>
            <person name="Zhou H."/>
            <person name="Yim W.C."/>
            <person name="Priest H.D."/>
            <person name="Zheng C."/>
            <person name="Woodhouse M."/>
            <person name="Edger P.P."/>
            <person name="Guyot R."/>
            <person name="Guo H.B."/>
            <person name="Guo H."/>
            <person name="Zheng G."/>
            <person name="Singh R."/>
            <person name="Sharma A."/>
            <person name="Min X."/>
            <person name="Zheng Y."/>
            <person name="Lee H."/>
            <person name="Gurtowski J."/>
            <person name="Sedlazeck F.J."/>
            <person name="Harkess A."/>
            <person name="McKain M.R."/>
            <person name="Liao Z."/>
            <person name="Fang J."/>
            <person name="Liu J."/>
            <person name="Zhang X."/>
            <person name="Zhang Q."/>
            <person name="Hu W."/>
            <person name="Qin Y."/>
            <person name="Wang K."/>
            <person name="Chen L.Y."/>
            <person name="Shirley N."/>
            <person name="Lin Y.R."/>
            <person name="Liu L.Y."/>
            <person name="Hernandez A.G."/>
            <person name="Wright C.L."/>
            <person name="Bulone V."/>
            <person name="Tuskan G.A."/>
            <person name="Heath K."/>
            <person name="Zee F."/>
            <person name="Moore P.H."/>
            <person name="Sunkar R."/>
            <person name="Leebens-Mack J.H."/>
            <person name="Mockler T."/>
            <person name="Bennetzen J.L."/>
            <person name="Freeling M."/>
            <person name="Sankoff D."/>
            <person name="Paterson A.H."/>
            <person name="Zhu X."/>
            <person name="Yang X."/>
            <person name="Smith J.A."/>
            <person name="Cushman J.C."/>
            <person name="Paull R.E."/>
            <person name="Yu Q."/>
        </authorList>
    </citation>
    <scope>NUCLEOTIDE SEQUENCE [LARGE SCALE GENOMIC DNA]</scope>
    <source>
        <strain evidence="2">cv. F153</strain>
    </source>
</reference>
<dbReference type="InterPro" id="IPR044824">
    <property type="entry name" value="MAIN-like"/>
</dbReference>
<reference evidence="3" key="2">
    <citation type="submission" date="2025-08" db="UniProtKB">
        <authorList>
            <consortium name="RefSeq"/>
        </authorList>
    </citation>
    <scope>IDENTIFICATION</scope>
    <source>
        <tissue evidence="3">Leaf</tissue>
    </source>
</reference>
<evidence type="ECO:0000313" key="2">
    <source>
        <dbReference type="Proteomes" id="UP000515123"/>
    </source>
</evidence>
<dbReference type="OrthoDB" id="593744at2759"/>
<evidence type="ECO:0000259" key="1">
    <source>
        <dbReference type="Pfam" id="PF10536"/>
    </source>
</evidence>
<dbReference type="PANTHER" id="PTHR46033">
    <property type="entry name" value="PROTEIN MAIN-LIKE 2"/>
    <property type="match status" value="1"/>
</dbReference>
<dbReference type="InterPro" id="IPR019557">
    <property type="entry name" value="AminoTfrase-like_pln_mobile"/>
</dbReference>
<name>A0A6P5EF28_ANACO</name>
<proteinExistence type="predicted"/>
<accession>A0A6P5EF28</accession>
<dbReference type="Proteomes" id="UP000515123">
    <property type="component" value="Unplaced"/>
</dbReference>
<protein>
    <submittedName>
        <fullName evidence="3">Serine/threonine-protein phosphatase 7 long form homolog</fullName>
    </submittedName>
</protein>
<dbReference type="PANTHER" id="PTHR46033:SF62">
    <property type="entry name" value="AMINOTRANSFERASE-LIKE PLANT MOBILE DOMAIN-CONTAINING PROTEIN"/>
    <property type="match status" value="1"/>
</dbReference>
<keyword evidence="2" id="KW-1185">Reference proteome</keyword>
<dbReference type="Pfam" id="PF10536">
    <property type="entry name" value="PMD"/>
    <property type="match status" value="1"/>
</dbReference>
<sequence length="408" mass="46849">MDSRASGSDRALTTCWLFYVSRLRRVQLDQALLGALIERWRRETQTFHLRHGEMTVTLHDVAIIAGLRVDGEPVTGHVSFDLLHTCELLLGIQPDDVVAGQIRLEWLFQHFRHIPLDAPAAVVAASARAYILFQIGCSLFPNPTGYRVHLKWLPLLEDFDFCGGLAWGAATLAHLYRALGNASMKGKAECCAFGTLLQIWAWDHIHIGRPDRVGAPPDLHDCPLGCRWNMGLRFRGNVRATDIEFYRDELDQQRESQVTWMPYTEDVLIGLPAFCLEGSAIWRSRTSLICYHIVELHLPDRVLRQFGLLQHIPDPVEAIQRITSQGRSGEDWAAFHAPYIQRWADRLEHIAEQSPFVDPDPIRATSVYMQWYWGITRRWISRPVQRPPLTFLPRGNVERRLRYRSFDG</sequence>